<dbReference type="EMBL" id="JAZGQK010000008">
    <property type="protein sequence ID" value="MEE6259097.1"/>
    <property type="molecule type" value="Genomic_DNA"/>
</dbReference>
<dbReference type="InterPro" id="IPR036397">
    <property type="entry name" value="RNaseH_sf"/>
</dbReference>
<accession>A0ABU7RRH7</accession>
<evidence type="ECO:0008006" key="3">
    <source>
        <dbReference type="Google" id="ProtNLM"/>
    </source>
</evidence>
<comment type="caution">
    <text evidence="1">The sequence shown here is derived from an EMBL/GenBank/DDBJ whole genome shotgun (WGS) entry which is preliminary data.</text>
</comment>
<gene>
    <name evidence="1" type="ORF">V1633_11420</name>
</gene>
<evidence type="ECO:0000313" key="1">
    <source>
        <dbReference type="EMBL" id="MEE6259097.1"/>
    </source>
</evidence>
<organism evidence="1 2">
    <name type="scientific">Plantactinospora sonchi</name>
    <dbReference type="NCBI Taxonomy" id="1544735"/>
    <lineage>
        <taxon>Bacteria</taxon>
        <taxon>Bacillati</taxon>
        <taxon>Actinomycetota</taxon>
        <taxon>Actinomycetes</taxon>
        <taxon>Micromonosporales</taxon>
        <taxon>Micromonosporaceae</taxon>
        <taxon>Plantactinospora</taxon>
    </lineage>
</organism>
<dbReference type="Gene3D" id="3.30.420.10">
    <property type="entry name" value="Ribonuclease H-like superfamily/Ribonuclease H"/>
    <property type="match status" value="1"/>
</dbReference>
<dbReference type="RefSeq" id="WP_331214228.1">
    <property type="nucleotide sequence ID" value="NZ_JAZGQK010000008.1"/>
</dbReference>
<dbReference type="SUPFAM" id="SSF53098">
    <property type="entry name" value="Ribonuclease H-like"/>
    <property type="match status" value="1"/>
</dbReference>
<protein>
    <recommendedName>
        <fullName evidence="3">Integrase</fullName>
    </recommendedName>
</protein>
<proteinExistence type="predicted"/>
<dbReference type="InterPro" id="IPR012337">
    <property type="entry name" value="RNaseH-like_sf"/>
</dbReference>
<name>A0ABU7RRH7_9ACTN</name>
<evidence type="ECO:0000313" key="2">
    <source>
        <dbReference type="Proteomes" id="UP001332243"/>
    </source>
</evidence>
<sequence>MPMLRIGEWVRFDGDEHQVVALAGTSVRLQSRSGAAQVVLLPFLLAAPDFELVDGPATPVVEPFGLLDSLPDDVAERARWWQRHVVEVMTGLPSGAEPRSLPRPGFDPAISTLAQREQAKAEELTAAGRPVSARTVRRMRVRYAKQGLWGLVDQRAIRTRDIVGRADPRLVAVIRAELDAQTHASTGTRERLMLRVVAALAAEHGDAVVPVPARSAFYELIAALSVGRHSFGAATTRRSLANRPDGPFTPTTATRPGQLVQIDSTVLDVMVVLDSGVLGRPELTMVIDVATRTIAAAVLRPSGTKAVDAALLLARMLVPEPMRPGWSTALRMSASRQPHARLVGVDARLELAAAKPDRQANRRAAVFLDQHLVLPARRRLQRCRPSRGAEQLEALGVGTGANVTRRGDRVADEAVWSLAELQDLLDEWIVACFTDRRNSDTGSEL</sequence>
<keyword evidence="2" id="KW-1185">Reference proteome</keyword>
<reference evidence="1 2" key="1">
    <citation type="submission" date="2024-01" db="EMBL/GenBank/DDBJ databases">
        <title>Genome insights into Plantactinospora sonchi sp. nov.</title>
        <authorList>
            <person name="Wang L."/>
        </authorList>
    </citation>
    <scope>NUCLEOTIDE SEQUENCE [LARGE SCALE GENOMIC DNA]</scope>
    <source>
        <strain evidence="1 2">NEAU-QY2</strain>
    </source>
</reference>
<dbReference type="Proteomes" id="UP001332243">
    <property type="component" value="Unassembled WGS sequence"/>
</dbReference>